<evidence type="ECO:0000313" key="2">
    <source>
        <dbReference type="Proteomes" id="UP000278907"/>
    </source>
</evidence>
<name>A0ABX9QL91_9BACT</name>
<comment type="caution">
    <text evidence="1">The sequence shown here is derived from an EMBL/GenBank/DDBJ whole genome shotgun (WGS) entry which is preliminary data.</text>
</comment>
<gene>
    <name evidence="1" type="ORF">D7Y13_13780</name>
</gene>
<dbReference type="Gene3D" id="3.30.420.40">
    <property type="match status" value="1"/>
</dbReference>
<dbReference type="InterPro" id="IPR043129">
    <property type="entry name" value="ATPase_NBD"/>
</dbReference>
<accession>A0ABX9QL91</accession>
<protein>
    <submittedName>
        <fullName evidence="1">ROK family protein</fullName>
    </submittedName>
</protein>
<dbReference type="EMBL" id="RAWI01000084">
    <property type="protein sequence ID" value="RKI09786.1"/>
    <property type="molecule type" value="Genomic_DNA"/>
</dbReference>
<reference evidence="1 2" key="1">
    <citation type="submission" date="2018-09" db="EMBL/GenBank/DDBJ databases">
        <authorList>
            <person name="Livingstone P.G."/>
            <person name="Whitworth D.E."/>
        </authorList>
    </citation>
    <scope>NUCLEOTIDE SEQUENCE [LARGE SCALE GENOMIC DNA]</scope>
    <source>
        <strain evidence="1 2">CA031B</strain>
    </source>
</reference>
<keyword evidence="2" id="KW-1185">Reference proteome</keyword>
<proteinExistence type="predicted"/>
<dbReference type="RefSeq" id="WP_120584727.1">
    <property type="nucleotide sequence ID" value="NZ_RAWI01000084.1"/>
</dbReference>
<dbReference type="SUPFAM" id="SSF53067">
    <property type="entry name" value="Actin-like ATPase domain"/>
    <property type="match status" value="1"/>
</dbReference>
<evidence type="ECO:0000313" key="1">
    <source>
        <dbReference type="EMBL" id="RKI09786.1"/>
    </source>
</evidence>
<organism evidence="1 2">
    <name type="scientific">Corallococcus praedator</name>
    <dbReference type="NCBI Taxonomy" id="2316724"/>
    <lineage>
        <taxon>Bacteria</taxon>
        <taxon>Pseudomonadati</taxon>
        <taxon>Myxococcota</taxon>
        <taxon>Myxococcia</taxon>
        <taxon>Myxococcales</taxon>
        <taxon>Cystobacterineae</taxon>
        <taxon>Myxococcaceae</taxon>
        <taxon>Corallococcus</taxon>
    </lineage>
</organism>
<sequence>MRWSPRRHHPPGITPLEVWNLPVSGRELWEVLGSPWVEEDRRAGVAGATLTARLMPPLAEALALLVKRHAPDAAYLSGGLAELDGFQAALKEATATLPCPVYIAPTPRFAPVHAGLRMLEAQGFNAPVCVDVGQTSIKCARLGSTRVFERDLTHLPPLFIGQPRPKDGHHIRDTVAFIAGALSTFLMEDARTAPDALCLALPCPLNEDLLPGGCTYGFEGAASLVPDILARAGLPDTGGPVFVLNDAELAAEAARRDHRVTGQRVLCMSLGFGPGGALLDRG</sequence>
<dbReference type="Proteomes" id="UP000278907">
    <property type="component" value="Unassembled WGS sequence"/>
</dbReference>